<evidence type="ECO:0000313" key="6">
    <source>
        <dbReference type="EMBL" id="KAF5342993.1"/>
    </source>
</evidence>
<dbReference type="InterPro" id="IPR007206">
    <property type="entry name" value="Protein_HGH1_C"/>
</dbReference>
<sequence>MEAQLRELLPFLRDKNPQVRQIALSNLVVQTPKDAPHRKIFFSSSSSGGLKKNDDNDVIRDLKLLCRDQLAVAHDAFRALVNLSDSPMLVSSLSEPSFLSFLVSYIINPQSILADLASMLLSNLTASSAACSTVLSMKVPIIVNPRFPNGFYATQSRSGTCAAPVPYPSGDEVQVAALPLLLDAFVQGAELINESEDLSKRSRKGNLHFMASVFANLTSSSAGRLFFFTPQTKNLFKPKSTSESGTDSDLEYPLAKIISFTEHKDLIRRGGVVSTIKNCAFHVRGHRAMLNPEEVLTTVPPSKVEAPGIGILPYLLLPLAGPEEFDLEDQDLLPPSLQLLPPTKTREPDSTLRLTHVETLLLLCHTRWGREYLRRKGQGVYEIVRAAHEVESVEKVGVVFISEHMERLVQLIKGDEPPLSQALPEEEEYDITEGLGDGDEGSKSLINGIDYSKMFDINPLFMGLPSGVGSVNAQGQRQDGIGSGIGANKVEEEEEEDGPVIEALGADSNRKDEDEDDDDDDKIVEV</sequence>
<dbReference type="Gene3D" id="1.25.10.10">
    <property type="entry name" value="Leucine-rich Repeat Variant"/>
    <property type="match status" value="1"/>
</dbReference>
<evidence type="ECO:0000259" key="4">
    <source>
        <dbReference type="Pfam" id="PF04063"/>
    </source>
</evidence>
<dbReference type="SUPFAM" id="SSF48371">
    <property type="entry name" value="ARM repeat"/>
    <property type="match status" value="1"/>
</dbReference>
<evidence type="ECO:0000313" key="7">
    <source>
        <dbReference type="Proteomes" id="UP000559256"/>
    </source>
</evidence>
<feature type="region of interest" description="Disordered" evidence="3">
    <location>
        <begin position="472"/>
        <end position="526"/>
    </location>
</feature>
<comment type="caution">
    <text evidence="6">The sequence shown here is derived from an EMBL/GenBank/DDBJ whole genome shotgun (WGS) entry which is preliminary data.</text>
</comment>
<proteinExistence type="inferred from homology"/>
<dbReference type="InterPro" id="IPR016024">
    <property type="entry name" value="ARM-type_fold"/>
</dbReference>
<dbReference type="InterPro" id="IPR011989">
    <property type="entry name" value="ARM-like"/>
</dbReference>
<evidence type="ECO:0000256" key="1">
    <source>
        <dbReference type="ARBA" id="ARBA00006712"/>
    </source>
</evidence>
<comment type="similarity">
    <text evidence="1">Belongs to the HGH1 family.</text>
</comment>
<feature type="compositionally biased region" description="Acidic residues" evidence="3">
    <location>
        <begin position="513"/>
        <end position="526"/>
    </location>
</feature>
<dbReference type="OrthoDB" id="338814at2759"/>
<protein>
    <recommendedName>
        <fullName evidence="2">Protein HGH1 homolog</fullName>
    </recommendedName>
</protein>
<feature type="domain" description="Protein HGH1 C-terminal" evidence="5">
    <location>
        <begin position="359"/>
        <end position="418"/>
    </location>
</feature>
<dbReference type="Proteomes" id="UP000559256">
    <property type="component" value="Unassembled WGS sequence"/>
</dbReference>
<dbReference type="PANTHER" id="PTHR13387">
    <property type="entry name" value="PROTEIN HGH1 HOMOLOG"/>
    <property type="match status" value="1"/>
</dbReference>
<feature type="domain" description="Protein HGH1 N-terminal" evidence="4">
    <location>
        <begin position="105"/>
        <end position="353"/>
    </location>
</feature>
<reference evidence="6 7" key="1">
    <citation type="journal article" date="2020" name="ISME J.">
        <title>Uncovering the hidden diversity of litter-decomposition mechanisms in mushroom-forming fungi.</title>
        <authorList>
            <person name="Floudas D."/>
            <person name="Bentzer J."/>
            <person name="Ahren D."/>
            <person name="Johansson T."/>
            <person name="Persson P."/>
            <person name="Tunlid A."/>
        </authorList>
    </citation>
    <scope>NUCLEOTIDE SEQUENCE [LARGE SCALE GENOMIC DNA]</scope>
    <source>
        <strain evidence="6 7">CBS 291.85</strain>
    </source>
</reference>
<evidence type="ECO:0000256" key="3">
    <source>
        <dbReference type="SAM" id="MobiDB-lite"/>
    </source>
</evidence>
<accession>A0A8H5CK74</accession>
<dbReference type="AlphaFoldDB" id="A0A8H5CK74"/>
<dbReference type="InterPro" id="IPR039717">
    <property type="entry name" value="Hgh1"/>
</dbReference>
<dbReference type="PANTHER" id="PTHR13387:SF9">
    <property type="entry name" value="PROTEIN HGH1 HOMOLOG"/>
    <property type="match status" value="1"/>
</dbReference>
<organism evidence="6 7">
    <name type="scientific">Tetrapyrgos nigripes</name>
    <dbReference type="NCBI Taxonomy" id="182062"/>
    <lineage>
        <taxon>Eukaryota</taxon>
        <taxon>Fungi</taxon>
        <taxon>Dikarya</taxon>
        <taxon>Basidiomycota</taxon>
        <taxon>Agaricomycotina</taxon>
        <taxon>Agaricomycetes</taxon>
        <taxon>Agaricomycetidae</taxon>
        <taxon>Agaricales</taxon>
        <taxon>Marasmiineae</taxon>
        <taxon>Marasmiaceae</taxon>
        <taxon>Tetrapyrgos</taxon>
    </lineage>
</organism>
<evidence type="ECO:0000256" key="2">
    <source>
        <dbReference type="ARBA" id="ARBA00014076"/>
    </source>
</evidence>
<dbReference type="Pfam" id="PF04064">
    <property type="entry name" value="DUF384"/>
    <property type="match status" value="1"/>
</dbReference>
<dbReference type="Pfam" id="PF04063">
    <property type="entry name" value="DUF383"/>
    <property type="match status" value="1"/>
</dbReference>
<dbReference type="EMBL" id="JAACJM010000151">
    <property type="protein sequence ID" value="KAF5342993.1"/>
    <property type="molecule type" value="Genomic_DNA"/>
</dbReference>
<dbReference type="InterPro" id="IPR007205">
    <property type="entry name" value="Protein_HGH1_N"/>
</dbReference>
<name>A0A8H5CK74_9AGAR</name>
<evidence type="ECO:0000259" key="5">
    <source>
        <dbReference type="Pfam" id="PF04064"/>
    </source>
</evidence>
<keyword evidence="7" id="KW-1185">Reference proteome</keyword>
<gene>
    <name evidence="6" type="ORF">D9758_013685</name>
</gene>